<evidence type="ECO:0000313" key="2">
    <source>
        <dbReference type="Proteomes" id="UP000186817"/>
    </source>
</evidence>
<comment type="caution">
    <text evidence="1">The sequence shown here is derived from an EMBL/GenBank/DDBJ whole genome shotgun (WGS) entry which is preliminary data.</text>
</comment>
<keyword evidence="2" id="KW-1185">Reference proteome</keyword>
<protein>
    <submittedName>
        <fullName evidence="1">Uncharacterized protein</fullName>
    </submittedName>
</protein>
<dbReference type="EMBL" id="LSRX01000226">
    <property type="protein sequence ID" value="OLQ03815.1"/>
    <property type="molecule type" value="Genomic_DNA"/>
</dbReference>
<evidence type="ECO:0000313" key="1">
    <source>
        <dbReference type="EMBL" id="OLQ03815.1"/>
    </source>
</evidence>
<dbReference type="Proteomes" id="UP000186817">
    <property type="component" value="Unassembled WGS sequence"/>
</dbReference>
<gene>
    <name evidence="1" type="ORF">AK812_SmicGene13193</name>
</gene>
<dbReference type="AlphaFoldDB" id="A0A1Q9E8S4"/>
<name>A0A1Q9E8S4_SYMMI</name>
<sequence>MATAYHRFSGGTQTMVSVLVLAEPKDSAFQVIAKNRLNRRSACVLPFIVSADVSDEIKVSRRADVSDEIKVT</sequence>
<accession>A0A1Q9E8S4</accession>
<organism evidence="1 2">
    <name type="scientific">Symbiodinium microadriaticum</name>
    <name type="common">Dinoflagellate</name>
    <name type="synonym">Zooxanthella microadriatica</name>
    <dbReference type="NCBI Taxonomy" id="2951"/>
    <lineage>
        <taxon>Eukaryota</taxon>
        <taxon>Sar</taxon>
        <taxon>Alveolata</taxon>
        <taxon>Dinophyceae</taxon>
        <taxon>Suessiales</taxon>
        <taxon>Symbiodiniaceae</taxon>
        <taxon>Symbiodinium</taxon>
    </lineage>
</organism>
<proteinExistence type="predicted"/>
<reference evidence="1 2" key="1">
    <citation type="submission" date="2016-02" db="EMBL/GenBank/DDBJ databases">
        <title>Genome analysis of coral dinoflagellate symbionts highlights evolutionary adaptations to a symbiotic lifestyle.</title>
        <authorList>
            <person name="Aranda M."/>
            <person name="Li Y."/>
            <person name="Liew Y.J."/>
            <person name="Baumgarten S."/>
            <person name="Simakov O."/>
            <person name="Wilson M."/>
            <person name="Piel J."/>
            <person name="Ashoor H."/>
            <person name="Bougouffa S."/>
            <person name="Bajic V.B."/>
            <person name="Ryu T."/>
            <person name="Ravasi T."/>
            <person name="Bayer T."/>
            <person name="Micklem G."/>
            <person name="Kim H."/>
            <person name="Bhak J."/>
            <person name="Lajeunesse T.C."/>
            <person name="Voolstra C.R."/>
        </authorList>
    </citation>
    <scope>NUCLEOTIDE SEQUENCE [LARGE SCALE GENOMIC DNA]</scope>
    <source>
        <strain evidence="1 2">CCMP2467</strain>
    </source>
</reference>